<keyword evidence="1" id="KW-0614">Plasmid</keyword>
<accession>A0AAC9AZC0</accession>
<dbReference type="Proteomes" id="UP000076088">
    <property type="component" value="Plasmid unnamed1"/>
</dbReference>
<dbReference type="KEGG" id="smaz:LH19_26370"/>
<reference evidence="2" key="1">
    <citation type="submission" date="2015-11" db="EMBL/GenBank/DDBJ databases">
        <title>Complete genome sequence of a polyethylene-glycol degrader Sphingopyxis macrogoltabida 203N (NBRC 111659).</title>
        <authorList>
            <person name="Yoshiyuki O."/>
            <person name="Shouta N."/>
            <person name="Nagata Y."/>
            <person name="Numata M."/>
            <person name="Tsuchikane K."/>
            <person name="Hosoyama A."/>
            <person name="Yamazoe A."/>
            <person name="Tsuda M."/>
            <person name="Fujita N."/>
            <person name="Kawai F."/>
        </authorList>
    </citation>
    <scope>NUCLEOTIDE SEQUENCE [LARGE SCALE GENOMIC DNA]</scope>
    <source>
        <strain evidence="2">203N</strain>
        <plasmid evidence="2">unnamed1</plasmid>
    </source>
</reference>
<organism evidence="1 2">
    <name type="scientific">Sphingopyxis macrogoltabida</name>
    <name type="common">Sphingomonas macrogoltabidus</name>
    <dbReference type="NCBI Taxonomy" id="33050"/>
    <lineage>
        <taxon>Bacteria</taxon>
        <taxon>Pseudomonadati</taxon>
        <taxon>Pseudomonadota</taxon>
        <taxon>Alphaproteobacteria</taxon>
        <taxon>Sphingomonadales</taxon>
        <taxon>Sphingomonadaceae</taxon>
        <taxon>Sphingopyxis</taxon>
    </lineage>
</organism>
<dbReference type="RefSeq" id="WP_054734545.1">
    <property type="nucleotide sequence ID" value="NZ_CP009430.1"/>
</dbReference>
<geneLocation type="plasmid" evidence="1 2">
    <name>unnamed1</name>
</geneLocation>
<dbReference type="Pfam" id="PF13370">
    <property type="entry name" value="Fer4_13"/>
    <property type="match status" value="1"/>
</dbReference>
<keyword evidence="2" id="KW-1185">Reference proteome</keyword>
<protein>
    <recommendedName>
        <fullName evidence="3">Ferredoxin</fullName>
    </recommendedName>
</protein>
<evidence type="ECO:0000313" key="2">
    <source>
        <dbReference type="Proteomes" id="UP000076088"/>
    </source>
</evidence>
<proteinExistence type="predicted"/>
<evidence type="ECO:0008006" key="3">
    <source>
        <dbReference type="Google" id="ProtNLM"/>
    </source>
</evidence>
<name>A0AAC9AZC0_SPHMC</name>
<dbReference type="EMBL" id="CP013345">
    <property type="protein sequence ID" value="AMU92567.1"/>
    <property type="molecule type" value="Genomic_DNA"/>
</dbReference>
<evidence type="ECO:0000313" key="1">
    <source>
        <dbReference type="EMBL" id="AMU92567.1"/>
    </source>
</evidence>
<sequence>MKVKIDFKRCAGHARCMEEAPDVFGYNNTTNFTFVHRGADLEANRAAIDLAIMACPEQAISWVDDNAMSVEDAAEGLD</sequence>
<gene>
    <name evidence="1" type="ORF">ATM17_30370</name>
</gene>
<dbReference type="Gene3D" id="3.30.70.20">
    <property type="match status" value="1"/>
</dbReference>
<reference evidence="1 2" key="2">
    <citation type="journal article" date="2016" name="Genome Announc.">
        <title>Complete Genome Sequence of Sphingopyxis macrogoltabida Strain 203N (NBRC 111659), a Polyethylene Glycol Degrader.</title>
        <authorList>
            <person name="Ohtsubo Y."/>
            <person name="Nonoyama S."/>
            <person name="Nagata Y."/>
            <person name="Numata M."/>
            <person name="Tsuchikane K."/>
            <person name="Hosoyama A."/>
            <person name="Yamazoe A."/>
            <person name="Tsuda M."/>
            <person name="Fujita N."/>
            <person name="Kawai F."/>
        </authorList>
    </citation>
    <scope>NUCLEOTIDE SEQUENCE [LARGE SCALE GENOMIC DNA]</scope>
    <source>
        <strain evidence="1 2">203N</strain>
    </source>
</reference>
<dbReference type="SUPFAM" id="SSF54862">
    <property type="entry name" value="4Fe-4S ferredoxins"/>
    <property type="match status" value="1"/>
</dbReference>
<dbReference type="AlphaFoldDB" id="A0AAC9AZC0"/>